<dbReference type="AlphaFoldDB" id="A0A8H2MAV5"/>
<accession>A0A8H2MAV5</accession>
<dbReference type="Proteomes" id="UP000377798">
    <property type="component" value="Unassembled WGS sequence"/>
</dbReference>
<feature type="transmembrane region" description="Helical" evidence="2">
    <location>
        <begin position="179"/>
        <end position="195"/>
    </location>
</feature>
<evidence type="ECO:0000313" key="3">
    <source>
        <dbReference type="EMBL" id="VFB17460.1"/>
    </source>
</evidence>
<evidence type="ECO:0008006" key="5">
    <source>
        <dbReference type="Google" id="ProtNLM"/>
    </source>
</evidence>
<keyword evidence="2" id="KW-0472">Membrane</keyword>
<gene>
    <name evidence="3" type="ORF">NCTC13150_02053</name>
</gene>
<keyword evidence="2" id="KW-0812">Transmembrane</keyword>
<feature type="compositionally biased region" description="Basic and acidic residues" evidence="1">
    <location>
        <begin position="109"/>
        <end position="127"/>
    </location>
</feature>
<feature type="region of interest" description="Disordered" evidence="1">
    <location>
        <begin position="109"/>
        <end position="173"/>
    </location>
</feature>
<evidence type="ECO:0000313" key="4">
    <source>
        <dbReference type="Proteomes" id="UP000377798"/>
    </source>
</evidence>
<keyword evidence="4" id="KW-1185">Reference proteome</keyword>
<evidence type="ECO:0000256" key="1">
    <source>
        <dbReference type="SAM" id="MobiDB-lite"/>
    </source>
</evidence>
<sequence length="202" mass="22657">MKFDIYQYQTDKNGNPIKDEKGNIIKVKVLDKDGKPLQLVVNEKNNFTDMKSNLPLFKKTISFGKDGKAIETVTNYKYELVENDASGYDVKFEVLDNGEDQLGFVIKAKNTEKPERPPHNPPEEPKTPPETPPEEPGKPPETPGEKPKYPQDIPGDTPGKPRKPRTPNNLPKTGLVEDLGLVYLSGLALVGLVLLRKKYFLD</sequence>
<feature type="compositionally biased region" description="Basic and acidic residues" evidence="1">
    <location>
        <begin position="135"/>
        <end position="149"/>
    </location>
</feature>
<evidence type="ECO:0000256" key="2">
    <source>
        <dbReference type="SAM" id="Phobius"/>
    </source>
</evidence>
<name>A0A8H2MAV5_9FIRM</name>
<dbReference type="EMBL" id="CAACYI010000004">
    <property type="protein sequence ID" value="VFB17460.1"/>
    <property type="molecule type" value="Genomic_DNA"/>
</dbReference>
<proteinExistence type="predicted"/>
<keyword evidence="2" id="KW-1133">Transmembrane helix</keyword>
<dbReference type="RefSeq" id="WP_131750032.1">
    <property type="nucleotide sequence ID" value="NZ_CAACYI010000004.1"/>
</dbReference>
<reference evidence="3 4" key="1">
    <citation type="submission" date="2019-02" db="EMBL/GenBank/DDBJ databases">
        <authorList>
            <consortium name="Pathogen Informatics"/>
        </authorList>
    </citation>
    <scope>NUCLEOTIDE SEQUENCE [LARGE SCALE GENOMIC DNA]</scope>
    <source>
        <strain evidence="3 4">3012STDY7089603</strain>
    </source>
</reference>
<protein>
    <recommendedName>
        <fullName evidence="5">LPXTG cell wall anchor domain-containing protein</fullName>
    </recommendedName>
</protein>
<comment type="caution">
    <text evidence="3">The sequence shown here is derived from an EMBL/GenBank/DDBJ whole genome shotgun (WGS) entry which is preliminary data.</text>
</comment>
<organism evidence="3 4">
    <name type="scientific">Urinicoccus massiliensis</name>
    <dbReference type="NCBI Taxonomy" id="1723382"/>
    <lineage>
        <taxon>Bacteria</taxon>
        <taxon>Bacillati</taxon>
        <taxon>Bacillota</taxon>
        <taxon>Tissierellia</taxon>
        <taxon>Tissierellales</taxon>
        <taxon>Peptoniphilaceae</taxon>
        <taxon>Urinicoccus</taxon>
    </lineage>
</organism>